<feature type="domain" description="ABC3 transporter permease C-terminal" evidence="7">
    <location>
        <begin position="666"/>
        <end position="779"/>
    </location>
</feature>
<dbReference type="Pfam" id="PF12704">
    <property type="entry name" value="MacB_PCD"/>
    <property type="match status" value="1"/>
</dbReference>
<dbReference type="PANTHER" id="PTHR30572:SF18">
    <property type="entry name" value="ABC-TYPE MACROLIDE FAMILY EXPORT SYSTEM PERMEASE COMPONENT 2"/>
    <property type="match status" value="1"/>
</dbReference>
<gene>
    <name evidence="9" type="ORF">EKH83_10855</name>
</gene>
<dbReference type="PANTHER" id="PTHR30572">
    <property type="entry name" value="MEMBRANE COMPONENT OF TRANSPORTER-RELATED"/>
    <property type="match status" value="1"/>
</dbReference>
<keyword evidence="2" id="KW-1003">Cell membrane</keyword>
<protein>
    <submittedName>
        <fullName evidence="9">FtsX-like permease family protein</fullName>
    </submittedName>
</protein>
<dbReference type="InterPro" id="IPR025857">
    <property type="entry name" value="MacB_PCD"/>
</dbReference>
<evidence type="ECO:0000259" key="7">
    <source>
        <dbReference type="Pfam" id="PF02687"/>
    </source>
</evidence>
<evidence type="ECO:0000256" key="1">
    <source>
        <dbReference type="ARBA" id="ARBA00004651"/>
    </source>
</evidence>
<sequence>MIRNYFKVAFRSILRQKSFSAINIAGLAIGMAGAILILLWIQNEVSYDQFHSKKDQLYMVYSRTTFDGKIECFSSTPSLLGPGLKNEYPEVKDFARYDWESGRLLSYKDKQLTLNGTITDAAFLKMFSFPLVAGDAATALKGNNSIVITESAAKRIFGNEDPINKIIRIDNEDNFQVTGVLKDLPPNTQFGFEYLLPWKYQEKEGKERPTWWNYNFQTFIELRPNASAKVLNAKIKDIYRRHTKDPDDNEAFLFPSAKWRLWARFENGKAIGGRIETIRLFGVIAAFILLIACINFMNLSTAGSEKRAREVGIRKVSGAPSSYIISQFLLESILIAFFAGFIALALVQVSLPTFNSIIGTRLSVPFEWSLFWISFIGFILFTGILAGSYPAFFISSFHPAQVLKGSFKLPGTAVTPRRVLVVIQFTFAITLICGTMIVKRQIQYAQKRDNGYNKANIVYHPLNGDLEKNYELVRTELLASGAATSVTKTSMSITQSGSSSWGLEWPGKDPNKKIIFDNICADDNFVKTMGLRLLAGRDLDLKNYTTDSTACLLNESASKVMGFKNPIGQIVDKDGIKWRVIGVFKDFIWGSPYQQTSPMFIMGAKGWFQGVNFRISETGNISDNLQKAEQIFKKYNPQFPFTARFADQEYARKFDNELRTAKLSASFTALTILISCLGLFGLATFMAVSRKKEIGIRKVLGASVSTITALLSRDFLKLVFIALIIAVPITWYSMQVWLSAFAYHLSVEWWVFIVAGVAAVLIAFVTVSFQAIKAAIANPVKSLRTE</sequence>
<feature type="transmembrane region" description="Helical" evidence="6">
    <location>
        <begin position="371"/>
        <end position="398"/>
    </location>
</feature>
<dbReference type="Proteomes" id="UP000290848">
    <property type="component" value="Unassembled WGS sequence"/>
</dbReference>
<evidence type="ECO:0000256" key="3">
    <source>
        <dbReference type="ARBA" id="ARBA00022692"/>
    </source>
</evidence>
<dbReference type="InterPro" id="IPR050250">
    <property type="entry name" value="Macrolide_Exporter_MacB"/>
</dbReference>
<dbReference type="Pfam" id="PF02687">
    <property type="entry name" value="FtsX"/>
    <property type="match status" value="2"/>
</dbReference>
<feature type="domain" description="ABC3 transporter permease C-terminal" evidence="7">
    <location>
        <begin position="283"/>
        <end position="392"/>
    </location>
</feature>
<feature type="transmembrane region" description="Helical" evidence="6">
    <location>
        <begin position="328"/>
        <end position="351"/>
    </location>
</feature>
<comment type="caution">
    <text evidence="9">The sequence shown here is derived from an EMBL/GenBank/DDBJ whole genome shotgun (WGS) entry which is preliminary data.</text>
</comment>
<organism evidence="9 10">
    <name type="scientific">Arcticibacter tournemirensis</name>
    <dbReference type="NCBI Taxonomy" id="699437"/>
    <lineage>
        <taxon>Bacteria</taxon>
        <taxon>Pseudomonadati</taxon>
        <taxon>Bacteroidota</taxon>
        <taxon>Sphingobacteriia</taxon>
        <taxon>Sphingobacteriales</taxon>
        <taxon>Sphingobacteriaceae</taxon>
        <taxon>Arcticibacter</taxon>
    </lineage>
</organism>
<keyword evidence="4 6" id="KW-1133">Transmembrane helix</keyword>
<feature type="transmembrane region" description="Helical" evidence="6">
    <location>
        <begin position="718"/>
        <end position="743"/>
    </location>
</feature>
<name>A0A4Q0M9U5_9SPHI</name>
<evidence type="ECO:0000256" key="4">
    <source>
        <dbReference type="ARBA" id="ARBA00022989"/>
    </source>
</evidence>
<dbReference type="GO" id="GO:0005886">
    <property type="term" value="C:plasma membrane"/>
    <property type="evidence" value="ECO:0007669"/>
    <property type="project" value="UniProtKB-SubCell"/>
</dbReference>
<keyword evidence="5 6" id="KW-0472">Membrane</keyword>
<evidence type="ECO:0000256" key="5">
    <source>
        <dbReference type="ARBA" id="ARBA00023136"/>
    </source>
</evidence>
<feature type="transmembrane region" description="Helical" evidence="6">
    <location>
        <begin position="667"/>
        <end position="688"/>
    </location>
</feature>
<dbReference type="AlphaFoldDB" id="A0A4Q0M9U5"/>
<feature type="domain" description="MacB-like periplasmic core" evidence="8">
    <location>
        <begin position="20"/>
        <end position="237"/>
    </location>
</feature>
<proteinExistence type="predicted"/>
<accession>A0A4Q0M9U5</accession>
<comment type="subcellular location">
    <subcellularLocation>
        <location evidence="1">Cell membrane</location>
        <topology evidence="1">Multi-pass membrane protein</topology>
    </subcellularLocation>
</comment>
<feature type="transmembrane region" description="Helical" evidence="6">
    <location>
        <begin position="419"/>
        <end position="438"/>
    </location>
</feature>
<keyword evidence="3 6" id="KW-0812">Transmembrane</keyword>
<dbReference type="GO" id="GO:0022857">
    <property type="term" value="F:transmembrane transporter activity"/>
    <property type="evidence" value="ECO:0007669"/>
    <property type="project" value="TreeGrafter"/>
</dbReference>
<evidence type="ECO:0000313" key="9">
    <source>
        <dbReference type="EMBL" id="RXF69743.1"/>
    </source>
</evidence>
<dbReference type="RefSeq" id="WP_128769445.1">
    <property type="nucleotide sequence ID" value="NZ_RXOC01000006.1"/>
</dbReference>
<feature type="transmembrane region" description="Helical" evidence="6">
    <location>
        <begin position="21"/>
        <end position="41"/>
    </location>
</feature>
<reference evidence="9 10" key="1">
    <citation type="submission" date="2018-12" db="EMBL/GenBank/DDBJ databases">
        <title>The Draft Genome Sequence of the Soil Bacterium Pedobacter tournemirensis R1.</title>
        <authorList>
            <person name="He J."/>
        </authorList>
    </citation>
    <scope>NUCLEOTIDE SEQUENCE [LARGE SCALE GENOMIC DNA]</scope>
    <source>
        <strain evidence="9 10">R1</strain>
    </source>
</reference>
<evidence type="ECO:0000256" key="6">
    <source>
        <dbReference type="SAM" id="Phobius"/>
    </source>
</evidence>
<dbReference type="EMBL" id="RXOC01000006">
    <property type="protein sequence ID" value="RXF69743.1"/>
    <property type="molecule type" value="Genomic_DNA"/>
</dbReference>
<evidence type="ECO:0000256" key="2">
    <source>
        <dbReference type="ARBA" id="ARBA00022475"/>
    </source>
</evidence>
<feature type="transmembrane region" description="Helical" evidence="6">
    <location>
        <begin position="749"/>
        <end position="772"/>
    </location>
</feature>
<evidence type="ECO:0000313" key="10">
    <source>
        <dbReference type="Proteomes" id="UP000290848"/>
    </source>
</evidence>
<dbReference type="InterPro" id="IPR003838">
    <property type="entry name" value="ABC3_permease_C"/>
</dbReference>
<feature type="transmembrane region" description="Helical" evidence="6">
    <location>
        <begin position="280"/>
        <end position="299"/>
    </location>
</feature>
<evidence type="ECO:0000259" key="8">
    <source>
        <dbReference type="Pfam" id="PF12704"/>
    </source>
</evidence>